<proteinExistence type="inferred from homology"/>
<dbReference type="SUPFAM" id="SSF52129">
    <property type="entry name" value="Caspase-like"/>
    <property type="match status" value="1"/>
</dbReference>
<dbReference type="GO" id="GO:0005737">
    <property type="term" value="C:cytoplasm"/>
    <property type="evidence" value="ECO:0007669"/>
    <property type="project" value="UniProtKB-SubCell"/>
</dbReference>
<keyword evidence="5" id="KW-0597">Phosphoprotein</keyword>
<dbReference type="InterPro" id="IPR001309">
    <property type="entry name" value="Pept_C14_p20"/>
</dbReference>
<keyword evidence="6" id="KW-0645">Protease</keyword>
<dbReference type="GO" id="GO:0004197">
    <property type="term" value="F:cysteine-type endopeptidase activity"/>
    <property type="evidence" value="ECO:0007669"/>
    <property type="project" value="UniProtKB-ARBA"/>
</dbReference>
<dbReference type="FunFam" id="3.40.50.1460:FF:000008">
    <property type="entry name" value="caspase-8 isoform X1"/>
    <property type="match status" value="1"/>
</dbReference>
<gene>
    <name evidence="20" type="ORF">ACJMK2_013160</name>
</gene>
<feature type="domain" description="DED" evidence="17">
    <location>
        <begin position="20"/>
        <end position="98"/>
    </location>
</feature>
<keyword evidence="9" id="KW-0378">Hydrolase</keyword>
<feature type="domain" description="Caspase family p10" evidence="18">
    <location>
        <begin position="514"/>
        <end position="602"/>
    </location>
</feature>
<evidence type="ECO:0000256" key="8">
    <source>
        <dbReference type="ARBA" id="ARBA00022737"/>
    </source>
</evidence>
<dbReference type="CDD" id="cd00032">
    <property type="entry name" value="CASc"/>
    <property type="match status" value="1"/>
</dbReference>
<dbReference type="GO" id="GO:0042981">
    <property type="term" value="P:regulation of apoptotic process"/>
    <property type="evidence" value="ECO:0007669"/>
    <property type="project" value="UniProtKB-ARBA"/>
</dbReference>
<dbReference type="GO" id="GO:0006915">
    <property type="term" value="P:apoptotic process"/>
    <property type="evidence" value="ECO:0007669"/>
    <property type="project" value="UniProtKB-KW"/>
</dbReference>
<comment type="caution">
    <text evidence="20">The sequence shown here is derived from an EMBL/GenBank/DDBJ whole genome shotgun (WGS) entry which is preliminary data.</text>
</comment>
<evidence type="ECO:0000256" key="4">
    <source>
        <dbReference type="ARBA" id="ARBA00022490"/>
    </source>
</evidence>
<evidence type="ECO:0000256" key="2">
    <source>
        <dbReference type="ARBA" id="ARBA00004496"/>
    </source>
</evidence>
<dbReference type="PROSITE" id="PS01121">
    <property type="entry name" value="CASPASE_HIS"/>
    <property type="match status" value="1"/>
</dbReference>
<organism evidence="20 21">
    <name type="scientific">Sinanodonta woodiana</name>
    <name type="common">Chinese pond mussel</name>
    <name type="synonym">Anodonta woodiana</name>
    <dbReference type="NCBI Taxonomy" id="1069815"/>
    <lineage>
        <taxon>Eukaryota</taxon>
        <taxon>Metazoa</taxon>
        <taxon>Spiralia</taxon>
        <taxon>Lophotrochozoa</taxon>
        <taxon>Mollusca</taxon>
        <taxon>Bivalvia</taxon>
        <taxon>Autobranchia</taxon>
        <taxon>Heteroconchia</taxon>
        <taxon>Palaeoheterodonta</taxon>
        <taxon>Unionida</taxon>
        <taxon>Unionoidea</taxon>
        <taxon>Unionidae</taxon>
        <taxon>Unioninae</taxon>
        <taxon>Sinanodonta</taxon>
    </lineage>
</organism>
<dbReference type="PROSITE" id="PS50208">
    <property type="entry name" value="CASPASE_P20"/>
    <property type="match status" value="1"/>
</dbReference>
<dbReference type="EMBL" id="JBJQND010000014">
    <property type="protein sequence ID" value="KAL3853861.1"/>
    <property type="molecule type" value="Genomic_DNA"/>
</dbReference>
<evidence type="ECO:0000256" key="16">
    <source>
        <dbReference type="RuleBase" id="RU003971"/>
    </source>
</evidence>
<keyword evidence="8" id="KW-0677">Repeat</keyword>
<protein>
    <recommendedName>
        <fullName evidence="15">Caspase-8</fullName>
        <ecNumber evidence="14">3.4.22.61</ecNumber>
    </recommendedName>
</protein>
<dbReference type="InterPro" id="IPR011600">
    <property type="entry name" value="Pept_C14_caspase"/>
</dbReference>
<evidence type="ECO:0000256" key="1">
    <source>
        <dbReference type="ARBA" id="ARBA00004123"/>
    </source>
</evidence>
<keyword evidence="4" id="KW-0963">Cytoplasm</keyword>
<evidence type="ECO:0000256" key="15">
    <source>
        <dbReference type="ARBA" id="ARBA00068172"/>
    </source>
</evidence>
<evidence type="ECO:0000256" key="12">
    <source>
        <dbReference type="ARBA" id="ARBA00023242"/>
    </source>
</evidence>
<evidence type="ECO:0000256" key="14">
    <source>
        <dbReference type="ARBA" id="ARBA00066479"/>
    </source>
</evidence>
<evidence type="ECO:0000313" key="21">
    <source>
        <dbReference type="Proteomes" id="UP001634394"/>
    </source>
</evidence>
<dbReference type="AlphaFoldDB" id="A0ABD3UYR4"/>
<dbReference type="InterPro" id="IPR029030">
    <property type="entry name" value="Caspase-like_dom_sf"/>
</dbReference>
<dbReference type="PROSITE" id="PS50168">
    <property type="entry name" value="DED"/>
    <property type="match status" value="2"/>
</dbReference>
<dbReference type="InterPro" id="IPR002138">
    <property type="entry name" value="Pept_C14_p10"/>
</dbReference>
<evidence type="ECO:0000259" key="17">
    <source>
        <dbReference type="PROSITE" id="PS50168"/>
    </source>
</evidence>
<dbReference type="CDD" id="cd08792">
    <property type="entry name" value="DED_Caspase_8_10_r1"/>
    <property type="match status" value="1"/>
</dbReference>
<feature type="domain" description="DED" evidence="17">
    <location>
        <begin position="115"/>
        <end position="196"/>
    </location>
</feature>
<dbReference type="PANTHER" id="PTHR48169:SF7">
    <property type="entry name" value="CASPASE 10"/>
    <property type="match status" value="1"/>
</dbReference>
<dbReference type="GO" id="GO:0006508">
    <property type="term" value="P:proteolysis"/>
    <property type="evidence" value="ECO:0007669"/>
    <property type="project" value="UniProtKB-KW"/>
</dbReference>
<dbReference type="Pfam" id="PF00656">
    <property type="entry name" value="Peptidase_C14"/>
    <property type="match status" value="1"/>
</dbReference>
<comment type="similarity">
    <text evidence="3 16">Belongs to the peptidase C14A family.</text>
</comment>
<dbReference type="PROSITE" id="PS01122">
    <property type="entry name" value="CASPASE_CYS"/>
    <property type="match status" value="1"/>
</dbReference>
<dbReference type="GO" id="GO:0051604">
    <property type="term" value="P:protein maturation"/>
    <property type="evidence" value="ECO:0007669"/>
    <property type="project" value="UniProtKB-ARBA"/>
</dbReference>
<dbReference type="Gene3D" id="3.40.50.1460">
    <property type="match status" value="1"/>
</dbReference>
<keyword evidence="10" id="KW-0788">Thiol protease</keyword>
<name>A0ABD3UYR4_SINWO</name>
<dbReference type="PANTHER" id="PTHR48169">
    <property type="entry name" value="DED DOMAIN-CONTAINING PROTEIN"/>
    <property type="match status" value="1"/>
</dbReference>
<evidence type="ECO:0000259" key="18">
    <source>
        <dbReference type="PROSITE" id="PS50207"/>
    </source>
</evidence>
<dbReference type="InterPro" id="IPR001875">
    <property type="entry name" value="DED_dom"/>
</dbReference>
<comment type="subcellular location">
    <subcellularLocation>
        <location evidence="2">Cytoplasm</location>
    </subcellularLocation>
    <subcellularLocation>
        <location evidence="1">Nucleus</location>
    </subcellularLocation>
</comment>
<dbReference type="Proteomes" id="UP001634394">
    <property type="component" value="Unassembled WGS sequence"/>
</dbReference>
<dbReference type="GO" id="GO:0032991">
    <property type="term" value="C:protein-containing complex"/>
    <property type="evidence" value="ECO:0007669"/>
    <property type="project" value="UniProtKB-ARBA"/>
</dbReference>
<dbReference type="SMART" id="SM00115">
    <property type="entry name" value="CASc"/>
    <property type="match status" value="1"/>
</dbReference>
<evidence type="ECO:0000256" key="9">
    <source>
        <dbReference type="ARBA" id="ARBA00022801"/>
    </source>
</evidence>
<keyword evidence="21" id="KW-1185">Reference proteome</keyword>
<dbReference type="GO" id="GO:0005634">
    <property type="term" value="C:nucleus"/>
    <property type="evidence" value="ECO:0007669"/>
    <property type="project" value="UniProtKB-SubCell"/>
</dbReference>
<dbReference type="GO" id="GO:0005886">
    <property type="term" value="C:plasma membrane"/>
    <property type="evidence" value="ECO:0007669"/>
    <property type="project" value="UniProtKB-ARBA"/>
</dbReference>
<evidence type="ECO:0000256" key="7">
    <source>
        <dbReference type="ARBA" id="ARBA00022703"/>
    </source>
</evidence>
<evidence type="ECO:0000256" key="11">
    <source>
        <dbReference type="ARBA" id="ARBA00023145"/>
    </source>
</evidence>
<keyword evidence="7" id="KW-0053">Apoptosis</keyword>
<comment type="catalytic activity">
    <reaction evidence="13">
        <text>Strict requirement for Asp at position P1 and has a preferred cleavage sequence of (Leu/Asp/Val)-Glu-Thr-Asp-|-(Gly/Ser/Ala).</text>
        <dbReference type="EC" id="3.4.22.61"/>
    </reaction>
</comment>
<dbReference type="EC" id="3.4.22.61" evidence="14"/>
<evidence type="ECO:0000256" key="13">
    <source>
        <dbReference type="ARBA" id="ARBA00051626"/>
    </source>
</evidence>
<dbReference type="SUPFAM" id="SSF47986">
    <property type="entry name" value="DEATH domain"/>
    <property type="match status" value="2"/>
</dbReference>
<keyword evidence="12" id="KW-0539">Nucleus</keyword>
<dbReference type="InterPro" id="IPR033139">
    <property type="entry name" value="Caspase_cys_AS"/>
</dbReference>
<sequence length="602" mass="68688">MAGVCEIDAVRIPIGSYGGGFLVRLINLDDDLGEKDIDGIKFLCRDYIPGSKLEKCNKGIDIFQYLIERKLITEENIDILVECLYRINRLDWIKKLNFKPDDVKQKVKQATKLNTFRVMLFTLAEDISDEEVSKIRYYLQNIVPGHQNRNIKSCTTMAEAFTFCEKMGLLDATKIQIIYDMLKLLKRDDLVDEVNDYAEKAGFRQSIMPSSENHVYRENNTTGSSPIHQSSQRLGPVTVQPSLPGSSTVFPHPERTQPGCIPNRGSSVAPLTYDVMSALDTNVNYELNTSRATNTYGPSQNPHSQFQNEACFTSELKLPLHAAGVATGFNYSVHHQDSQVVPSGATIKQSQKQTELLERYKMDAEPRGICLIINNKKFYQEENDPRQLKLDDREGTDVDCEKLQTLFNNLHFKVEIKHDQTDKQIYELMLETSRRDHSKYDCFVCCVLSHGIEGNIIGSNTKEIPISKLTYFFQSARCPSLARKPKVFFFQACQGTEKQTGHTVDPDIVEDAPSREMIPNEADFLLGFATVAGYSSFRSRSKGSWYINNLVQMLEKHHERMDVLSILVRVNDEVCKRDAHMNSNLYKQTPLPMFTLRKQLYF</sequence>
<evidence type="ECO:0000256" key="5">
    <source>
        <dbReference type="ARBA" id="ARBA00022553"/>
    </source>
</evidence>
<dbReference type="PRINTS" id="PR00376">
    <property type="entry name" value="IL1BCENZYME"/>
</dbReference>
<dbReference type="PROSITE" id="PS50207">
    <property type="entry name" value="CASPASE_P10"/>
    <property type="match status" value="1"/>
</dbReference>
<keyword evidence="11" id="KW-0865">Zymogen</keyword>
<evidence type="ECO:0000256" key="6">
    <source>
        <dbReference type="ARBA" id="ARBA00022670"/>
    </source>
</evidence>
<dbReference type="SMART" id="SM00031">
    <property type="entry name" value="DED"/>
    <property type="match status" value="2"/>
</dbReference>
<evidence type="ECO:0000256" key="10">
    <source>
        <dbReference type="ARBA" id="ARBA00022807"/>
    </source>
</evidence>
<dbReference type="InterPro" id="IPR015917">
    <property type="entry name" value="Pept_C14A"/>
</dbReference>
<reference evidence="20 21" key="1">
    <citation type="submission" date="2024-11" db="EMBL/GenBank/DDBJ databases">
        <title>Chromosome-level genome assembly of the freshwater bivalve Anodonta woodiana.</title>
        <authorList>
            <person name="Chen X."/>
        </authorList>
    </citation>
    <scope>NUCLEOTIDE SEQUENCE [LARGE SCALE GENOMIC DNA]</scope>
    <source>
        <strain evidence="20">MN2024</strain>
        <tissue evidence="20">Gills</tissue>
    </source>
</reference>
<dbReference type="Gene3D" id="1.10.533.10">
    <property type="entry name" value="Death Domain, Fas"/>
    <property type="match status" value="2"/>
</dbReference>
<dbReference type="InterPro" id="IPR011029">
    <property type="entry name" value="DEATH-like_dom_sf"/>
</dbReference>
<evidence type="ECO:0000259" key="19">
    <source>
        <dbReference type="PROSITE" id="PS50208"/>
    </source>
</evidence>
<evidence type="ECO:0000313" key="20">
    <source>
        <dbReference type="EMBL" id="KAL3853861.1"/>
    </source>
</evidence>
<feature type="domain" description="Caspase family p20" evidence="19">
    <location>
        <begin position="366"/>
        <end position="497"/>
    </location>
</feature>
<accession>A0ABD3UYR4</accession>
<evidence type="ECO:0000256" key="3">
    <source>
        <dbReference type="ARBA" id="ARBA00010134"/>
    </source>
</evidence>
<dbReference type="InterPro" id="IPR016129">
    <property type="entry name" value="Caspase_his_AS"/>
</dbReference>
<dbReference type="Pfam" id="PF01335">
    <property type="entry name" value="DED"/>
    <property type="match status" value="2"/>
</dbReference>